<organism evidence="4">
    <name type="scientific">Brugia timori</name>
    <dbReference type="NCBI Taxonomy" id="42155"/>
    <lineage>
        <taxon>Eukaryota</taxon>
        <taxon>Metazoa</taxon>
        <taxon>Ecdysozoa</taxon>
        <taxon>Nematoda</taxon>
        <taxon>Chromadorea</taxon>
        <taxon>Rhabditida</taxon>
        <taxon>Spirurina</taxon>
        <taxon>Spiruromorpha</taxon>
        <taxon>Filarioidea</taxon>
        <taxon>Onchocercidae</taxon>
        <taxon>Brugia</taxon>
    </lineage>
</organism>
<evidence type="ECO:0000256" key="1">
    <source>
        <dbReference type="SAM" id="Phobius"/>
    </source>
</evidence>
<dbReference type="WBParaSite" id="BTMF_0000490101-mRNA-1">
    <property type="protein sequence ID" value="BTMF_0000490101-mRNA-1"/>
    <property type="gene ID" value="BTMF_0000490101"/>
</dbReference>
<sequence>MKLNINKFYRVVLFILSIAIFLLLFSHFSFFFLTFHISILEKYLLAKHQ</sequence>
<keyword evidence="3" id="KW-1185">Reference proteome</keyword>
<dbReference type="Proteomes" id="UP000280834">
    <property type="component" value="Unassembled WGS sequence"/>
</dbReference>
<evidence type="ECO:0000313" key="4">
    <source>
        <dbReference type="WBParaSite" id="BTMF_0000490101-mRNA-1"/>
    </source>
</evidence>
<dbReference type="EMBL" id="UZAG01004056">
    <property type="protein sequence ID" value="VDO16302.1"/>
    <property type="molecule type" value="Genomic_DNA"/>
</dbReference>
<evidence type="ECO:0000313" key="2">
    <source>
        <dbReference type="EMBL" id="VDO16302.1"/>
    </source>
</evidence>
<keyword evidence="1" id="KW-1133">Transmembrane helix</keyword>
<reference evidence="2 3" key="2">
    <citation type="submission" date="2018-11" db="EMBL/GenBank/DDBJ databases">
        <authorList>
            <consortium name="Pathogen Informatics"/>
        </authorList>
    </citation>
    <scope>NUCLEOTIDE SEQUENCE [LARGE SCALE GENOMIC DNA]</scope>
</reference>
<name>A0A0R3QEV8_9BILA</name>
<reference evidence="4" key="1">
    <citation type="submission" date="2017-02" db="UniProtKB">
        <authorList>
            <consortium name="WormBaseParasite"/>
        </authorList>
    </citation>
    <scope>IDENTIFICATION</scope>
</reference>
<keyword evidence="1" id="KW-0812">Transmembrane</keyword>
<feature type="transmembrane region" description="Helical" evidence="1">
    <location>
        <begin position="12"/>
        <end position="39"/>
    </location>
</feature>
<accession>A0A0R3QEV8</accession>
<proteinExistence type="predicted"/>
<protein>
    <submittedName>
        <fullName evidence="2 4">Uncharacterized protein</fullName>
    </submittedName>
</protein>
<keyword evidence="1" id="KW-0472">Membrane</keyword>
<gene>
    <name evidence="2" type="ORF">BTMF_LOCUS4188</name>
</gene>
<dbReference type="AlphaFoldDB" id="A0A0R3QEV8"/>
<evidence type="ECO:0000313" key="3">
    <source>
        <dbReference type="Proteomes" id="UP000280834"/>
    </source>
</evidence>